<dbReference type="RefSeq" id="WP_150671769.1">
    <property type="nucleotide sequence ID" value="NZ_CABVJE010000001.1"/>
</dbReference>
<dbReference type="InterPro" id="IPR051396">
    <property type="entry name" value="Bact_Antivir_Def_Nuclease"/>
</dbReference>
<gene>
    <name evidence="2" type="ORF">PS938_00167</name>
</gene>
<dbReference type="AlphaFoldDB" id="A0A5E7RPB0"/>
<organism evidence="2 3">
    <name type="scientific">Pseudomonas fluorescens</name>
    <dbReference type="NCBI Taxonomy" id="294"/>
    <lineage>
        <taxon>Bacteria</taxon>
        <taxon>Pseudomonadati</taxon>
        <taxon>Pseudomonadota</taxon>
        <taxon>Gammaproteobacteria</taxon>
        <taxon>Pseudomonadales</taxon>
        <taxon>Pseudomonadaceae</taxon>
        <taxon>Pseudomonas</taxon>
    </lineage>
</organism>
<evidence type="ECO:0000313" key="3">
    <source>
        <dbReference type="Proteomes" id="UP000327191"/>
    </source>
</evidence>
<dbReference type="OrthoDB" id="9815944at2"/>
<evidence type="ECO:0000259" key="1">
    <source>
        <dbReference type="SMART" id="SM00382"/>
    </source>
</evidence>
<dbReference type="InterPro" id="IPR003593">
    <property type="entry name" value="AAA+_ATPase"/>
</dbReference>
<reference evidence="2 3" key="1">
    <citation type="submission" date="2019-09" db="EMBL/GenBank/DDBJ databases">
        <authorList>
            <person name="Chandra G."/>
            <person name="Truman W A."/>
        </authorList>
    </citation>
    <scope>NUCLEOTIDE SEQUENCE [LARGE SCALE GENOMIC DNA]</scope>
    <source>
        <strain evidence="2">PS938</strain>
    </source>
</reference>
<dbReference type="Proteomes" id="UP000327191">
    <property type="component" value="Unassembled WGS sequence"/>
</dbReference>
<dbReference type="EMBL" id="CABVJE010000001">
    <property type="protein sequence ID" value="VVP75338.1"/>
    <property type="molecule type" value="Genomic_DNA"/>
</dbReference>
<dbReference type="InterPro" id="IPR027417">
    <property type="entry name" value="P-loop_NTPase"/>
</dbReference>
<dbReference type="Gene3D" id="3.40.50.300">
    <property type="entry name" value="P-loop containing nucleotide triphosphate hydrolases"/>
    <property type="match status" value="1"/>
</dbReference>
<evidence type="ECO:0000313" key="2">
    <source>
        <dbReference type="EMBL" id="VVP75338.1"/>
    </source>
</evidence>
<dbReference type="GO" id="GO:0005524">
    <property type="term" value="F:ATP binding"/>
    <property type="evidence" value="ECO:0007669"/>
    <property type="project" value="InterPro"/>
</dbReference>
<dbReference type="GO" id="GO:0016887">
    <property type="term" value="F:ATP hydrolysis activity"/>
    <property type="evidence" value="ECO:0007669"/>
    <property type="project" value="InterPro"/>
</dbReference>
<dbReference type="PANTHER" id="PTHR43581">
    <property type="entry name" value="ATP/GTP PHOSPHATASE"/>
    <property type="match status" value="1"/>
</dbReference>
<accession>A0A5E7RPB0</accession>
<protein>
    <recommendedName>
        <fullName evidence="1">AAA+ ATPase domain-containing protein</fullName>
    </recommendedName>
</protein>
<proteinExistence type="predicted"/>
<dbReference type="InterPro" id="IPR003959">
    <property type="entry name" value="ATPase_AAA_core"/>
</dbReference>
<dbReference type="SMART" id="SM00382">
    <property type="entry name" value="AAA"/>
    <property type="match status" value="1"/>
</dbReference>
<sequence>MAILIYPPSRKPLSESDSVFALQQDDWNDYSYQTLYHLYYRPKSDEPDVVTYIGGVKILKQGQTTGACLIKKPFNQLGEGWVSVGTSLDYYQRLNELPVGRRKRIMNALQDAVANPNLVDIFKDEDGWKSSIFRDTPDWREFIRDARILYDGNFQALVGMEEFSFLPAGATHPIKFNFEAPKPKDYGGSYRRIGPARRRVLLPDRIIVLVGRNGSGKSTILSRLSHLAYASPHERDQPEFAAMGEITPRAIGFMRVITISYSAFDSFVVPGLAARDLAQIVNDIETGDSRFVFCGLRNVVAEVRDDLENLRAEAEADPDIEPPEISMERRNSTKLKSIDALADEFVNLLRIIRRNKRDELFDLAIESLIADPSFRDMEAQLGDLIPKSRRSRKHFMDWSTGHKIALHVIASLVAHARPQSLVLFDEPETHLHPPLMAALMHAVRMILTELNAYCVVATHSPVLLQETLACHVRYVSRNGSEITIKRPRIETYGENIGLLTYDSFGLTAASTDYHAALDLLAAEYDTIDEVETAFEFGLSAQARAYVLSKQAKRRLKK</sequence>
<name>A0A5E7RPB0_PSEFL</name>
<dbReference type="PANTHER" id="PTHR43581:SF4">
    <property type="entry name" value="ATP_GTP PHOSPHATASE"/>
    <property type="match status" value="1"/>
</dbReference>
<dbReference type="SUPFAM" id="SSF52540">
    <property type="entry name" value="P-loop containing nucleoside triphosphate hydrolases"/>
    <property type="match status" value="1"/>
</dbReference>
<dbReference type="Pfam" id="PF13304">
    <property type="entry name" value="AAA_21"/>
    <property type="match status" value="1"/>
</dbReference>
<feature type="domain" description="AAA+ ATPase" evidence="1">
    <location>
        <begin position="203"/>
        <end position="479"/>
    </location>
</feature>